<feature type="domain" description="RRM" evidence="3">
    <location>
        <begin position="3"/>
        <end position="81"/>
    </location>
</feature>
<reference evidence="4 5" key="1">
    <citation type="submission" date="2023-07" db="EMBL/GenBank/DDBJ databases">
        <title>Sorghum-associated microbial communities from plants grown in Nebraska, USA.</title>
        <authorList>
            <person name="Schachtman D."/>
        </authorList>
    </citation>
    <scope>NUCLEOTIDE SEQUENCE [LARGE SCALE GENOMIC DNA]</scope>
    <source>
        <strain evidence="4 5">BE316</strain>
    </source>
</reference>
<dbReference type="SMART" id="SM00360">
    <property type="entry name" value="RRM"/>
    <property type="match status" value="1"/>
</dbReference>
<keyword evidence="5" id="KW-1185">Reference proteome</keyword>
<evidence type="ECO:0000256" key="1">
    <source>
        <dbReference type="ARBA" id="ARBA00022884"/>
    </source>
</evidence>
<feature type="region of interest" description="Disordered" evidence="2">
    <location>
        <begin position="128"/>
        <end position="179"/>
    </location>
</feature>
<dbReference type="InterPro" id="IPR048289">
    <property type="entry name" value="RRM2_NsCP33-like"/>
</dbReference>
<keyword evidence="1" id="KW-0694">RNA-binding</keyword>
<protein>
    <recommendedName>
        <fullName evidence="3">RRM domain-containing protein</fullName>
    </recommendedName>
</protein>
<evidence type="ECO:0000313" key="4">
    <source>
        <dbReference type="EMBL" id="MDR7333091.1"/>
    </source>
</evidence>
<dbReference type="CDD" id="cd21608">
    <property type="entry name" value="RRM2_NsCP33_like"/>
    <property type="match status" value="1"/>
</dbReference>
<evidence type="ECO:0000313" key="5">
    <source>
        <dbReference type="Proteomes" id="UP001180825"/>
    </source>
</evidence>
<dbReference type="PROSITE" id="PS50102">
    <property type="entry name" value="RRM"/>
    <property type="match status" value="1"/>
</dbReference>
<dbReference type="InterPro" id="IPR035979">
    <property type="entry name" value="RBD_domain_sf"/>
</dbReference>
<evidence type="ECO:0000259" key="3">
    <source>
        <dbReference type="PROSITE" id="PS50102"/>
    </source>
</evidence>
<dbReference type="PANTHER" id="PTHR48027">
    <property type="entry name" value="HETEROGENEOUS NUCLEAR RIBONUCLEOPROTEIN 87F-RELATED"/>
    <property type="match status" value="1"/>
</dbReference>
<dbReference type="EMBL" id="JAVDXV010000004">
    <property type="protein sequence ID" value="MDR7333091.1"/>
    <property type="molecule type" value="Genomic_DNA"/>
</dbReference>
<dbReference type="Proteomes" id="UP001180825">
    <property type="component" value="Unassembled WGS sequence"/>
</dbReference>
<dbReference type="InterPro" id="IPR000504">
    <property type="entry name" value="RRM_dom"/>
</dbReference>
<gene>
    <name evidence="4" type="ORF">J2X21_002225</name>
</gene>
<dbReference type="InterPro" id="IPR052462">
    <property type="entry name" value="SLIRP/GR-RBP-like"/>
</dbReference>
<dbReference type="Gene3D" id="3.30.70.330">
    <property type="match status" value="1"/>
</dbReference>
<name>A0ABU2A7F7_9BURK</name>
<sequence length="179" mass="16374">MGNKLYVGNLAYSVRDESLQEAFGQFGTVTSAKVMMDRETGRSKGFGFVEMGSDAEAQAAINGMNGQALEGRAVVVNEARPREERPGGFGGGGRSGGGGFGGGGGYGGGGRSGGGGYGGGGGGYGGGGGGGYGGGGRSGGGGYGGGGGGGYGGGGRSGGGGYGGGGRSGGGGGYGGGGY</sequence>
<dbReference type="Pfam" id="PF00076">
    <property type="entry name" value="RRM_1"/>
    <property type="match status" value="1"/>
</dbReference>
<dbReference type="SUPFAM" id="SSF54928">
    <property type="entry name" value="RNA-binding domain, RBD"/>
    <property type="match status" value="1"/>
</dbReference>
<comment type="caution">
    <text evidence="4">The sequence shown here is derived from an EMBL/GenBank/DDBJ whole genome shotgun (WGS) entry which is preliminary data.</text>
</comment>
<dbReference type="InterPro" id="IPR012677">
    <property type="entry name" value="Nucleotide-bd_a/b_plait_sf"/>
</dbReference>
<dbReference type="RefSeq" id="WP_310328487.1">
    <property type="nucleotide sequence ID" value="NZ_JAVDXV010000004.1"/>
</dbReference>
<proteinExistence type="predicted"/>
<evidence type="ECO:0000256" key="2">
    <source>
        <dbReference type="SAM" id="MobiDB-lite"/>
    </source>
</evidence>
<accession>A0ABU2A7F7</accession>
<organism evidence="4 5">
    <name type="scientific">Roseateles asaccharophilus</name>
    <dbReference type="NCBI Taxonomy" id="582607"/>
    <lineage>
        <taxon>Bacteria</taxon>
        <taxon>Pseudomonadati</taxon>
        <taxon>Pseudomonadota</taxon>
        <taxon>Betaproteobacteria</taxon>
        <taxon>Burkholderiales</taxon>
        <taxon>Sphaerotilaceae</taxon>
        <taxon>Roseateles</taxon>
    </lineage>
</organism>